<dbReference type="InterPro" id="IPR029016">
    <property type="entry name" value="GAF-like_dom_sf"/>
</dbReference>
<gene>
    <name evidence="7" type="ORF">FB474_3581</name>
</gene>
<feature type="domain" description="GAF" evidence="5">
    <location>
        <begin position="237"/>
        <end position="382"/>
    </location>
</feature>
<keyword evidence="8" id="KW-1185">Reference proteome</keyword>
<protein>
    <submittedName>
        <fullName evidence="7">Histidine kinase/DNA gyrase B/HSP90-like ATPase</fullName>
    </submittedName>
</protein>
<dbReference type="Pfam" id="PF07730">
    <property type="entry name" value="HisKA_3"/>
    <property type="match status" value="1"/>
</dbReference>
<dbReference type="Gene3D" id="1.20.5.1930">
    <property type="match status" value="1"/>
</dbReference>
<dbReference type="InterPro" id="IPR036890">
    <property type="entry name" value="HATPase_C_sf"/>
</dbReference>
<evidence type="ECO:0000256" key="3">
    <source>
        <dbReference type="ARBA" id="ARBA00023012"/>
    </source>
</evidence>
<keyword evidence="3" id="KW-0902">Two-component regulatory system</keyword>
<keyword evidence="2 7" id="KW-0418">Kinase</keyword>
<accession>A0A542Z9C5</accession>
<dbReference type="Pfam" id="PF13185">
    <property type="entry name" value="GAF_2"/>
    <property type="match status" value="1"/>
</dbReference>
<dbReference type="RefSeq" id="WP_141790191.1">
    <property type="nucleotide sequence ID" value="NZ_BAAAKX010000008.1"/>
</dbReference>
<feature type="domain" description="GAF" evidence="5">
    <location>
        <begin position="69"/>
        <end position="216"/>
    </location>
</feature>
<keyword evidence="1" id="KW-0808">Transferase</keyword>
<dbReference type="PANTHER" id="PTHR24421:SF56">
    <property type="entry name" value="OXYGEN SENSOR HISTIDINE KINASE RESPONSE REGULATOR DOST"/>
    <property type="match status" value="1"/>
</dbReference>
<dbReference type="CDD" id="cd16917">
    <property type="entry name" value="HATPase_UhpB-NarQ-NarX-like"/>
    <property type="match status" value="1"/>
</dbReference>
<dbReference type="SUPFAM" id="SSF55781">
    <property type="entry name" value="GAF domain-like"/>
    <property type="match status" value="2"/>
</dbReference>
<evidence type="ECO:0000256" key="1">
    <source>
        <dbReference type="ARBA" id="ARBA00022679"/>
    </source>
</evidence>
<dbReference type="SMART" id="SM00065">
    <property type="entry name" value="GAF"/>
    <property type="match status" value="2"/>
</dbReference>
<organism evidence="7 8">
    <name type="scientific">Oryzihumus leptocrescens</name>
    <dbReference type="NCBI Taxonomy" id="297536"/>
    <lineage>
        <taxon>Bacteria</taxon>
        <taxon>Bacillati</taxon>
        <taxon>Actinomycetota</taxon>
        <taxon>Actinomycetes</taxon>
        <taxon>Micrococcales</taxon>
        <taxon>Intrasporangiaceae</taxon>
        <taxon>Oryzihumus</taxon>
    </lineage>
</organism>
<dbReference type="Gene3D" id="3.30.565.10">
    <property type="entry name" value="Histidine kinase-like ATPase, C-terminal domain"/>
    <property type="match status" value="1"/>
</dbReference>
<dbReference type="Gene3D" id="3.30.450.40">
    <property type="match status" value="2"/>
</dbReference>
<dbReference type="SUPFAM" id="SSF55874">
    <property type="entry name" value="ATPase domain of HSP90 chaperone/DNA topoisomerase II/histidine kinase"/>
    <property type="match status" value="1"/>
</dbReference>
<dbReference type="SMART" id="SM00387">
    <property type="entry name" value="HATPase_c"/>
    <property type="match status" value="1"/>
</dbReference>
<comment type="caution">
    <text evidence="7">The sequence shown here is derived from an EMBL/GenBank/DDBJ whole genome shotgun (WGS) entry which is preliminary data.</text>
</comment>
<dbReference type="GO" id="GO:0016020">
    <property type="term" value="C:membrane"/>
    <property type="evidence" value="ECO:0007669"/>
    <property type="project" value="InterPro"/>
</dbReference>
<dbReference type="EMBL" id="VFOQ01000002">
    <property type="protein sequence ID" value="TQL56820.1"/>
    <property type="molecule type" value="Genomic_DNA"/>
</dbReference>
<sequence length="582" mass="60805">MAPRGPDATGSRQPAVAPASDPLTFPSVARLELDQLLEQLVERAQEVMRTQDRMHGLLRALQSIVSDLDLTSLLQRIVDEARTLVGAQYAALGVVGQDRTLVEFVHSGMDAQTVETIGSLPTGRGILGQLISDPQPLRLSRLAGHASSVGFPEGHPPMTSFLGVPVRVGGHVFGNLYLTEKVGGSEFTAEDEELAQSLAAAAAAAINNARLFEGVSRREQWLQASRTITNALLGTLDRTEALQLVARSVRSSAGADFAAVVVPEADGELRIAAADGLEGELMVGRPVPADGSATGTALLSGEPVVLEDLRSATGLAGPIRALGIGPLAAIPLSTGEGVLGVLTVGHLPGSRRFTSEDVALVSDFASQAALVLTVAANQAAARENEMAEERAQIARDLHDHAIQGIFAVGLGLNGMATRATPEEAARLMELVGRLDDSIKAIRNSIFTLQVRHDTPPSLRSLLTLVVMQSGSTLGFTPRLQTSGPVDTVVPAEVGRDLEAVLREALSNVARHAQASHVAVTVTAGRDVVLEVRDDGRGIGTPDRSSGLANMRARAEAHGGTCEVGPGPGSGTLVRWTVPLVRG</sequence>
<dbReference type="OrthoDB" id="5241249at2"/>
<dbReference type="GO" id="GO:0046983">
    <property type="term" value="F:protein dimerization activity"/>
    <property type="evidence" value="ECO:0007669"/>
    <property type="project" value="InterPro"/>
</dbReference>
<feature type="region of interest" description="Disordered" evidence="4">
    <location>
        <begin position="1"/>
        <end position="21"/>
    </location>
</feature>
<dbReference type="Pfam" id="PF01590">
    <property type="entry name" value="GAF"/>
    <property type="match status" value="1"/>
</dbReference>
<dbReference type="PANTHER" id="PTHR24421">
    <property type="entry name" value="NITRATE/NITRITE SENSOR PROTEIN NARX-RELATED"/>
    <property type="match status" value="1"/>
</dbReference>
<evidence type="ECO:0000259" key="5">
    <source>
        <dbReference type="SMART" id="SM00065"/>
    </source>
</evidence>
<proteinExistence type="predicted"/>
<feature type="domain" description="Histidine kinase/HSP90-like ATPase" evidence="6">
    <location>
        <begin position="492"/>
        <end position="581"/>
    </location>
</feature>
<dbReference type="Proteomes" id="UP000319514">
    <property type="component" value="Unassembled WGS sequence"/>
</dbReference>
<evidence type="ECO:0000313" key="7">
    <source>
        <dbReference type="EMBL" id="TQL56820.1"/>
    </source>
</evidence>
<reference evidence="7 8" key="1">
    <citation type="submission" date="2019-06" db="EMBL/GenBank/DDBJ databases">
        <title>Sequencing the genomes of 1000 actinobacteria strains.</title>
        <authorList>
            <person name="Klenk H.-P."/>
        </authorList>
    </citation>
    <scope>NUCLEOTIDE SEQUENCE [LARGE SCALE GENOMIC DNA]</scope>
    <source>
        <strain evidence="7 8">DSM 18082</strain>
    </source>
</reference>
<evidence type="ECO:0000256" key="4">
    <source>
        <dbReference type="SAM" id="MobiDB-lite"/>
    </source>
</evidence>
<dbReference type="InterPro" id="IPR050482">
    <property type="entry name" value="Sensor_HK_TwoCompSys"/>
</dbReference>
<dbReference type="InterPro" id="IPR003594">
    <property type="entry name" value="HATPase_dom"/>
</dbReference>
<dbReference type="InterPro" id="IPR011712">
    <property type="entry name" value="Sig_transdc_His_kin_sub3_dim/P"/>
</dbReference>
<evidence type="ECO:0000313" key="8">
    <source>
        <dbReference type="Proteomes" id="UP000319514"/>
    </source>
</evidence>
<evidence type="ECO:0000256" key="2">
    <source>
        <dbReference type="ARBA" id="ARBA00022777"/>
    </source>
</evidence>
<name>A0A542Z9C5_9MICO</name>
<dbReference type="Pfam" id="PF02518">
    <property type="entry name" value="HATPase_c"/>
    <property type="match status" value="1"/>
</dbReference>
<dbReference type="AlphaFoldDB" id="A0A542Z9C5"/>
<evidence type="ECO:0000259" key="6">
    <source>
        <dbReference type="SMART" id="SM00387"/>
    </source>
</evidence>
<dbReference type="InterPro" id="IPR003018">
    <property type="entry name" value="GAF"/>
</dbReference>
<dbReference type="GO" id="GO:0000155">
    <property type="term" value="F:phosphorelay sensor kinase activity"/>
    <property type="evidence" value="ECO:0007669"/>
    <property type="project" value="InterPro"/>
</dbReference>